<dbReference type="EMBL" id="LAVV01000632">
    <property type="protein sequence ID" value="KNZ64192.1"/>
    <property type="molecule type" value="Genomic_DNA"/>
</dbReference>
<dbReference type="Proteomes" id="UP000037035">
    <property type="component" value="Unassembled WGS sequence"/>
</dbReference>
<keyword evidence="3" id="KW-1185">Reference proteome</keyword>
<name>A0A0L6VUA1_9BASI</name>
<dbReference type="AlphaFoldDB" id="A0A0L6VUA1"/>
<organism evidence="2 3">
    <name type="scientific">Puccinia sorghi</name>
    <dbReference type="NCBI Taxonomy" id="27349"/>
    <lineage>
        <taxon>Eukaryota</taxon>
        <taxon>Fungi</taxon>
        <taxon>Dikarya</taxon>
        <taxon>Basidiomycota</taxon>
        <taxon>Pucciniomycotina</taxon>
        <taxon>Pucciniomycetes</taxon>
        <taxon>Pucciniales</taxon>
        <taxon>Pucciniaceae</taxon>
        <taxon>Puccinia</taxon>
    </lineage>
</organism>
<comment type="caution">
    <text evidence="2">The sequence shown here is derived from an EMBL/GenBank/DDBJ whole genome shotgun (WGS) entry which is preliminary data.</text>
</comment>
<sequence>MERRWTDSVLRCEQYKIYQSEFCWLKKGKSATTNIYRQLDPCMRGSGFLPKISSLLLYNLFSFPSQFLMTAKKKTPLSLEAQASLDFFFGEAREIPLHNRALDELLIFRRFMYGDFYCQNFSRDSRSGRGAGGWWQEQAQEQEQGTGTGDINRNRDRLVLVCFSLRVENYTRSGFLEVGKIHSFLTLNKSGTQHNYTTSHIKRKFQRKICKIKCSFTIEAFWTGLLSLRLKVPHPPSNLELLLEFHSSISSLSSLLSPSHITLFLTVLINLVWKHEISSQPIISGREIQIAHWILPAETVREYYEGFNLSKSCTLGPIRYRKSIIRNQSIIKKIIASLMAPKICLIGLGHWFWNEFCILFLSSGCQLSYLWVFLFWSLKIMCFILHHLNIRVRHSIIIVSETLRVPPFPFLSSATTTPH</sequence>
<protein>
    <submittedName>
        <fullName evidence="2">Uncharacterized protein</fullName>
    </submittedName>
</protein>
<keyword evidence="1" id="KW-0472">Membrane</keyword>
<evidence type="ECO:0000256" key="1">
    <source>
        <dbReference type="SAM" id="Phobius"/>
    </source>
</evidence>
<keyword evidence="1" id="KW-1133">Transmembrane helix</keyword>
<reference evidence="2 3" key="1">
    <citation type="submission" date="2015-08" db="EMBL/GenBank/DDBJ databases">
        <title>Next Generation Sequencing and Analysis of the Genome of Puccinia sorghi L Schw, the Causal Agent of Maize Common Rust.</title>
        <authorList>
            <person name="Rochi L."/>
            <person name="Burguener G."/>
            <person name="Darino M."/>
            <person name="Turjanski A."/>
            <person name="Kreff E."/>
            <person name="Dieguez M.J."/>
            <person name="Sacco F."/>
        </authorList>
    </citation>
    <scope>NUCLEOTIDE SEQUENCE [LARGE SCALE GENOMIC DNA]</scope>
    <source>
        <strain evidence="2 3">RO10H11247</strain>
    </source>
</reference>
<keyword evidence="1" id="KW-0812">Transmembrane</keyword>
<feature type="transmembrane region" description="Helical" evidence="1">
    <location>
        <begin position="368"/>
        <end position="388"/>
    </location>
</feature>
<dbReference type="VEuPathDB" id="FungiDB:VP01_1056g2"/>
<accession>A0A0L6VUA1</accession>
<proteinExistence type="predicted"/>
<evidence type="ECO:0000313" key="2">
    <source>
        <dbReference type="EMBL" id="KNZ64192.1"/>
    </source>
</evidence>
<feature type="transmembrane region" description="Helical" evidence="1">
    <location>
        <begin position="330"/>
        <end position="353"/>
    </location>
</feature>
<evidence type="ECO:0000313" key="3">
    <source>
        <dbReference type="Proteomes" id="UP000037035"/>
    </source>
</evidence>
<gene>
    <name evidence="2" type="ORF">VP01_1056g2</name>
</gene>